<evidence type="ECO:0000256" key="5">
    <source>
        <dbReference type="ARBA" id="ARBA00022989"/>
    </source>
</evidence>
<evidence type="ECO:0000256" key="2">
    <source>
        <dbReference type="ARBA" id="ARBA00022448"/>
    </source>
</evidence>
<gene>
    <name evidence="9" type="ORF">DT23_11225</name>
</gene>
<dbReference type="PANTHER" id="PTHR30183">
    <property type="entry name" value="MOLYBDENUM TRANSPORT SYSTEM PERMEASE PROTEIN MODB"/>
    <property type="match status" value="1"/>
</dbReference>
<dbReference type="InterPro" id="IPR035906">
    <property type="entry name" value="MetI-like_sf"/>
</dbReference>
<dbReference type="AlphaFoldDB" id="A0A074JZH5"/>
<feature type="transmembrane region" description="Helical" evidence="7">
    <location>
        <begin position="126"/>
        <end position="149"/>
    </location>
</feature>
<keyword evidence="5 7" id="KW-1133">Transmembrane helix</keyword>
<evidence type="ECO:0000256" key="3">
    <source>
        <dbReference type="ARBA" id="ARBA00022475"/>
    </source>
</evidence>
<dbReference type="eggNOG" id="COG1178">
    <property type="taxonomic scope" value="Bacteria"/>
</dbReference>
<dbReference type="Proteomes" id="UP000027471">
    <property type="component" value="Unassembled WGS sequence"/>
</dbReference>
<dbReference type="Gene3D" id="1.10.3720.10">
    <property type="entry name" value="MetI-like"/>
    <property type="match status" value="2"/>
</dbReference>
<feature type="transmembrane region" description="Helical" evidence="7">
    <location>
        <begin position="82"/>
        <end position="106"/>
    </location>
</feature>
<feature type="transmembrane region" description="Helical" evidence="7">
    <location>
        <begin position="12"/>
        <end position="31"/>
    </location>
</feature>
<evidence type="ECO:0000313" key="10">
    <source>
        <dbReference type="Proteomes" id="UP000027471"/>
    </source>
</evidence>
<feature type="transmembrane region" description="Helical" evidence="7">
    <location>
        <begin position="443"/>
        <end position="465"/>
    </location>
</feature>
<feature type="transmembrane region" description="Helical" evidence="7">
    <location>
        <begin position="51"/>
        <end position="70"/>
    </location>
</feature>
<comment type="caution">
    <text evidence="9">The sequence shown here is derived from an EMBL/GenBank/DDBJ whole genome shotgun (WGS) entry which is preliminary data.</text>
</comment>
<evidence type="ECO:0000256" key="4">
    <source>
        <dbReference type="ARBA" id="ARBA00022692"/>
    </source>
</evidence>
<reference evidence="9 10" key="1">
    <citation type="journal article" date="2015" name="Antonie Van Leeuwenhoek">
        <title>Thioclava indica sp. nov., isolated from surface seawater of the Indian Ocean.</title>
        <authorList>
            <person name="Liu Y."/>
            <person name="Lai Q."/>
            <person name="Du J."/>
            <person name="Xu H."/>
            <person name="Jiang L."/>
            <person name="Shao Z."/>
        </authorList>
    </citation>
    <scope>NUCLEOTIDE SEQUENCE [LARGE SCALE GENOMIC DNA]</scope>
    <source>
        <strain evidence="9 10">DT23-4</strain>
    </source>
</reference>
<dbReference type="OrthoDB" id="7066776at2"/>
<feature type="transmembrane region" description="Helical" evidence="7">
    <location>
        <begin position="277"/>
        <end position="304"/>
    </location>
</feature>
<dbReference type="CDD" id="cd06261">
    <property type="entry name" value="TM_PBP2"/>
    <property type="match status" value="2"/>
</dbReference>
<keyword evidence="2" id="KW-0813">Transport</keyword>
<feature type="transmembrane region" description="Helical" evidence="7">
    <location>
        <begin position="385"/>
        <end position="406"/>
    </location>
</feature>
<feature type="domain" description="ABC transmembrane type-1" evidence="8">
    <location>
        <begin position="47"/>
        <end position="251"/>
    </location>
</feature>
<sequence>MAARAREIAPAAVAGAVLAALVIGTLVAVAIRAGGLSGLRTSDLAAIRFTLWQAALSALLSCALAIPVARALHRRRFAGRDLLISLMGAPFILPVIVAVFGLIAVFGRRGFINAALAHFGIEPLSIYGAQGVITAHVFFNLPLATRMILHGWQAIPSERFRLAASLGFGPTQTARQLERPMLRAVLPGAFLAIFLVCLTSFAVALTLGGGPRATTVELAIYQAFRFDFDMGRAASLALVQVAISVTALLIAARVTLPASFGAGHDRSFAPIAQLSGGAAHTALDVAAITLAAAFLLTPIGAVFARGLPALSNLPPMIWSATATSLIIALASTIATLIVALPLALAATRHRWAEITAMLPMTASALVMGTGAFLIARPFINPTSLALPMVLLTNAALSVPFATRILLPEIRTLRADYDRLASSLDLRGIARLRLLTLPRLARPLGFSAGLAAAFSMGDLGVITLFSDGQTRTLPLALFQLMGSYRMDQAAGAASLLLILTFALFWALDRLGHYADPR</sequence>
<dbReference type="GO" id="GO:0055085">
    <property type="term" value="P:transmembrane transport"/>
    <property type="evidence" value="ECO:0007669"/>
    <property type="project" value="InterPro"/>
</dbReference>
<dbReference type="GO" id="GO:0005886">
    <property type="term" value="C:plasma membrane"/>
    <property type="evidence" value="ECO:0007669"/>
    <property type="project" value="UniProtKB-SubCell"/>
</dbReference>
<dbReference type="InterPro" id="IPR000515">
    <property type="entry name" value="MetI-like"/>
</dbReference>
<name>A0A074JZH5_9RHOB</name>
<dbReference type="PANTHER" id="PTHR30183:SF9">
    <property type="entry name" value="THIAMINE TRANSPORT SYSTEM PERMEASE PROTEIN THIP"/>
    <property type="match status" value="1"/>
</dbReference>
<evidence type="ECO:0000256" key="1">
    <source>
        <dbReference type="ARBA" id="ARBA00004651"/>
    </source>
</evidence>
<feature type="transmembrane region" description="Helical" evidence="7">
    <location>
        <begin position="184"/>
        <end position="207"/>
    </location>
</feature>
<organism evidence="9 10">
    <name type="scientific">Thioclava indica</name>
    <dbReference type="NCBI Taxonomy" id="1353528"/>
    <lineage>
        <taxon>Bacteria</taxon>
        <taxon>Pseudomonadati</taxon>
        <taxon>Pseudomonadota</taxon>
        <taxon>Alphaproteobacteria</taxon>
        <taxon>Rhodobacterales</taxon>
        <taxon>Paracoccaceae</taxon>
        <taxon>Thioclava</taxon>
    </lineage>
</organism>
<feature type="domain" description="ABC transmembrane type-1" evidence="8">
    <location>
        <begin position="321"/>
        <end position="506"/>
    </location>
</feature>
<evidence type="ECO:0000256" key="6">
    <source>
        <dbReference type="ARBA" id="ARBA00023136"/>
    </source>
</evidence>
<evidence type="ECO:0000259" key="8">
    <source>
        <dbReference type="PROSITE" id="PS50928"/>
    </source>
</evidence>
<protein>
    <recommendedName>
        <fullName evidence="8">ABC transmembrane type-1 domain-containing protein</fullName>
    </recommendedName>
</protein>
<dbReference type="RefSeq" id="WP_038128575.1">
    <property type="nucleotide sequence ID" value="NZ_AUNB01000012.1"/>
</dbReference>
<evidence type="ECO:0000313" key="9">
    <source>
        <dbReference type="EMBL" id="KEO60953.1"/>
    </source>
</evidence>
<dbReference type="PROSITE" id="PS50928">
    <property type="entry name" value="ABC_TM1"/>
    <property type="match status" value="2"/>
</dbReference>
<feature type="transmembrane region" description="Helical" evidence="7">
    <location>
        <begin position="485"/>
        <end position="506"/>
    </location>
</feature>
<keyword evidence="4 7" id="KW-0812">Transmembrane</keyword>
<feature type="transmembrane region" description="Helical" evidence="7">
    <location>
        <begin position="316"/>
        <end position="344"/>
    </location>
</feature>
<proteinExistence type="predicted"/>
<evidence type="ECO:0000256" key="7">
    <source>
        <dbReference type="SAM" id="Phobius"/>
    </source>
</evidence>
<keyword evidence="3" id="KW-1003">Cell membrane</keyword>
<comment type="subcellular location">
    <subcellularLocation>
        <location evidence="1">Cell membrane</location>
        <topology evidence="1">Multi-pass membrane protein</topology>
    </subcellularLocation>
</comment>
<feature type="transmembrane region" description="Helical" evidence="7">
    <location>
        <begin position="356"/>
        <end position="379"/>
    </location>
</feature>
<keyword evidence="10" id="KW-1185">Reference proteome</keyword>
<dbReference type="SUPFAM" id="SSF161098">
    <property type="entry name" value="MetI-like"/>
    <property type="match status" value="2"/>
</dbReference>
<keyword evidence="6 7" id="KW-0472">Membrane</keyword>
<dbReference type="EMBL" id="AUNB01000012">
    <property type="protein sequence ID" value="KEO60953.1"/>
    <property type="molecule type" value="Genomic_DNA"/>
</dbReference>
<feature type="transmembrane region" description="Helical" evidence="7">
    <location>
        <begin position="233"/>
        <end position="256"/>
    </location>
</feature>
<accession>A0A074JZH5</accession>
<dbReference type="STRING" id="1353528.DT23_11225"/>